<reference evidence="1" key="1">
    <citation type="submission" date="2020-12" db="EMBL/GenBank/DDBJ databases">
        <title>The genome sequence of Inhella sp. 1Y17.</title>
        <authorList>
            <person name="Liu Y."/>
        </authorList>
    </citation>
    <scope>NUCLEOTIDE SEQUENCE</scope>
    <source>
        <strain evidence="1">1Y17</strain>
    </source>
</reference>
<accession>A0A931J4Y4</accession>
<sequence>MPATADTAFQTLLADEWAWRLREFPRLASWVGERSEDHRLERMDGASRAARLARWRATRTALQAIDRGALSASARVEAAVYAHQLEGLITEHELGGVLMPIDGDSAFYSYLPELWRDQPLDTPAQLQAHLQRLAAIPQLFDDFIGLMEEGRRSGRMPPALIMAGREEPVARVAACSRAEDTPFYAALHERLQGQPALQREAVAVIEQRLLPAYRHLLHYLRTDYLPHARPNTAARDLPSGEAFYAARVRQFTTLDMSPQQVHETGLAEVERIAADMRRLQRECGHTGDWGDFLAWLRSDPQFYPRSGDELLAQASWIAKRVDSVLPRYFGHLPRQPFGVEPVPAEMAPFYTTGRYVPAAPGSGQAALYWVNTHNLGARALYSLPALTLHEAVPGHHLQFALEAENPGLQPFRRAGDLSAHSEGWALYAEYLGSEMGLYRTPFEEFGRASYEMWRACRLVADTGLHALGWSREQACQLLRQHTALSEHEIGTEVDRYIGWPGQALSYKMGEIVIRRLRRSWEQAQGAAFDLRAFHDRLLALGTVPLPCLEQELAAPT</sequence>
<organism evidence="1 2">
    <name type="scientific">Inhella proteolytica</name>
    <dbReference type="NCBI Taxonomy" id="2795029"/>
    <lineage>
        <taxon>Bacteria</taxon>
        <taxon>Pseudomonadati</taxon>
        <taxon>Pseudomonadota</taxon>
        <taxon>Betaproteobacteria</taxon>
        <taxon>Burkholderiales</taxon>
        <taxon>Sphaerotilaceae</taxon>
        <taxon>Inhella</taxon>
    </lineage>
</organism>
<dbReference type="EMBL" id="JAEDAK010000002">
    <property type="protein sequence ID" value="MBH9576240.1"/>
    <property type="molecule type" value="Genomic_DNA"/>
</dbReference>
<dbReference type="RefSeq" id="WP_198109841.1">
    <property type="nucleotide sequence ID" value="NZ_JAEDAK010000002.1"/>
</dbReference>
<dbReference type="InterPro" id="IPR010281">
    <property type="entry name" value="DUF885"/>
</dbReference>
<dbReference type="Pfam" id="PF05960">
    <property type="entry name" value="DUF885"/>
    <property type="match status" value="1"/>
</dbReference>
<gene>
    <name evidence="1" type="ORF">I7X39_04890</name>
</gene>
<dbReference type="AlphaFoldDB" id="A0A931J4Y4"/>
<keyword evidence="2" id="KW-1185">Reference proteome</keyword>
<dbReference type="PANTHER" id="PTHR33361:SF2">
    <property type="entry name" value="DUF885 DOMAIN-CONTAINING PROTEIN"/>
    <property type="match status" value="1"/>
</dbReference>
<proteinExistence type="predicted"/>
<name>A0A931J4Y4_9BURK</name>
<evidence type="ECO:0000313" key="2">
    <source>
        <dbReference type="Proteomes" id="UP000613266"/>
    </source>
</evidence>
<protein>
    <submittedName>
        <fullName evidence="1">DUF885 domain-containing protein</fullName>
    </submittedName>
</protein>
<dbReference type="PANTHER" id="PTHR33361">
    <property type="entry name" value="GLR0591 PROTEIN"/>
    <property type="match status" value="1"/>
</dbReference>
<dbReference type="Proteomes" id="UP000613266">
    <property type="component" value="Unassembled WGS sequence"/>
</dbReference>
<comment type="caution">
    <text evidence="1">The sequence shown here is derived from an EMBL/GenBank/DDBJ whole genome shotgun (WGS) entry which is preliminary data.</text>
</comment>
<evidence type="ECO:0000313" key="1">
    <source>
        <dbReference type="EMBL" id="MBH9576240.1"/>
    </source>
</evidence>